<dbReference type="EMBL" id="CP001654">
    <property type="protein sequence ID" value="ACS86391.1"/>
    <property type="molecule type" value="Genomic_DNA"/>
</dbReference>
<dbReference type="RefSeq" id="WP_015854297.1">
    <property type="nucleotide sequence ID" value="NC_012880.1"/>
</dbReference>
<keyword evidence="1" id="KW-1133">Transmembrane helix</keyword>
<evidence type="ECO:0000313" key="3">
    <source>
        <dbReference type="Proteomes" id="UP000002734"/>
    </source>
</evidence>
<dbReference type="eggNOG" id="ENOG50318B0">
    <property type="taxonomic scope" value="Bacteria"/>
</dbReference>
<feature type="transmembrane region" description="Helical" evidence="1">
    <location>
        <begin position="39"/>
        <end position="61"/>
    </location>
</feature>
<name>C6C9W9_MUSP7</name>
<evidence type="ECO:0008006" key="4">
    <source>
        <dbReference type="Google" id="ProtNLM"/>
    </source>
</evidence>
<dbReference type="KEGG" id="dda:Dd703_2614"/>
<keyword evidence="1" id="KW-0812">Transmembrane</keyword>
<evidence type="ECO:0000313" key="2">
    <source>
        <dbReference type="EMBL" id="ACS86391.1"/>
    </source>
</evidence>
<protein>
    <recommendedName>
        <fullName evidence="4">HEPN domain-containing protein</fullName>
    </recommendedName>
</protein>
<dbReference type="STRING" id="579405.Dd703_2614"/>
<proteinExistence type="predicted"/>
<evidence type="ECO:0000256" key="1">
    <source>
        <dbReference type="SAM" id="Phobius"/>
    </source>
</evidence>
<dbReference type="HOGENOM" id="CLU_1833228_0_0_6"/>
<gene>
    <name evidence="2" type="ordered locus">Dd703_2614</name>
</gene>
<accession>C6C9W9</accession>
<dbReference type="Proteomes" id="UP000002734">
    <property type="component" value="Chromosome"/>
</dbReference>
<keyword evidence="3" id="KW-1185">Reference proteome</keyword>
<sequence length="139" mass="15491">MSTLLFETDEQRFARCRQHARGYHRRAQLLAGQSQSVSLIFNVAAIAVECYLIALCALHGVMPLNHNYRNLLASAMEKTRIDNALQQSILSLDAIFGICAVDDYHHGTPGSADKARILAICDDLDALIERDIQHRETPS</sequence>
<organism evidence="2 3">
    <name type="scientific">Musicola paradisiaca (strain Ech703)</name>
    <name type="common">Dickeya paradisiaca</name>
    <name type="synonym">Dickeya dadantii</name>
    <dbReference type="NCBI Taxonomy" id="579405"/>
    <lineage>
        <taxon>Bacteria</taxon>
        <taxon>Pseudomonadati</taxon>
        <taxon>Pseudomonadota</taxon>
        <taxon>Gammaproteobacteria</taxon>
        <taxon>Enterobacterales</taxon>
        <taxon>Pectobacteriaceae</taxon>
        <taxon>Musicola</taxon>
    </lineage>
</organism>
<keyword evidence="1" id="KW-0472">Membrane</keyword>
<reference evidence="2" key="1">
    <citation type="submission" date="2009-06" db="EMBL/GenBank/DDBJ databases">
        <title>Complete sequence of Dickeya dadantii Ech703.</title>
        <authorList>
            <consortium name="US DOE Joint Genome Institute"/>
            <person name="Lucas S."/>
            <person name="Copeland A."/>
            <person name="Lapidus A."/>
            <person name="Glavina del Rio T."/>
            <person name="Dalin E."/>
            <person name="Tice H."/>
            <person name="Bruce D."/>
            <person name="Goodwin L."/>
            <person name="Pitluck S."/>
            <person name="Chertkov O."/>
            <person name="Brettin T."/>
            <person name="Detter J.C."/>
            <person name="Han C."/>
            <person name="Larimer F."/>
            <person name="Land M."/>
            <person name="Hauser L."/>
            <person name="Kyrpides N."/>
            <person name="Mikhailova N."/>
            <person name="Balakrishnan V."/>
            <person name="Glasner J."/>
            <person name="Perna N.T."/>
        </authorList>
    </citation>
    <scope>NUCLEOTIDE SEQUENCE [LARGE SCALE GENOMIC DNA]</scope>
    <source>
        <strain evidence="2">Ech703</strain>
    </source>
</reference>
<dbReference type="AlphaFoldDB" id="C6C9W9"/>